<organism evidence="2 3">
    <name type="scientific">Sphingobacterium multivorum</name>
    <dbReference type="NCBI Taxonomy" id="28454"/>
    <lineage>
        <taxon>Bacteria</taxon>
        <taxon>Pseudomonadati</taxon>
        <taxon>Bacteroidota</taxon>
        <taxon>Sphingobacteriia</taxon>
        <taxon>Sphingobacteriales</taxon>
        <taxon>Sphingobacteriaceae</taxon>
        <taxon>Sphingobacterium</taxon>
    </lineage>
</organism>
<gene>
    <name evidence="2" type="ORF">NCTC11343_04376</name>
</gene>
<accession>A0A2X2JKM6</accession>
<evidence type="ECO:0000256" key="1">
    <source>
        <dbReference type="SAM" id="Coils"/>
    </source>
</evidence>
<protein>
    <submittedName>
        <fullName evidence="2">Uncharacterized protein</fullName>
    </submittedName>
</protein>
<sequence length="78" mass="9350">MPLRQHLQWKMSFLISIQFDAGVLFGFHKMNQFAGLEHLGSFHFHDMEKGASQERVDNYEKEYKQYLEEVFHLETTLN</sequence>
<feature type="coiled-coil region" evidence="1">
    <location>
        <begin position="49"/>
        <end position="76"/>
    </location>
</feature>
<name>A0A2X2JKM6_SPHMU</name>
<dbReference type="EMBL" id="UAUU01000011">
    <property type="protein sequence ID" value="SPZ92323.1"/>
    <property type="molecule type" value="Genomic_DNA"/>
</dbReference>
<dbReference type="Proteomes" id="UP000251241">
    <property type="component" value="Unassembled WGS sequence"/>
</dbReference>
<proteinExistence type="predicted"/>
<keyword evidence="1" id="KW-0175">Coiled coil</keyword>
<dbReference type="AlphaFoldDB" id="A0A2X2JKM6"/>
<reference evidence="2 3" key="1">
    <citation type="submission" date="2018-06" db="EMBL/GenBank/DDBJ databases">
        <authorList>
            <consortium name="Pathogen Informatics"/>
            <person name="Doyle S."/>
        </authorList>
    </citation>
    <scope>NUCLEOTIDE SEQUENCE [LARGE SCALE GENOMIC DNA]</scope>
    <source>
        <strain evidence="2 3">NCTC11343</strain>
    </source>
</reference>
<evidence type="ECO:0000313" key="3">
    <source>
        <dbReference type="Proteomes" id="UP000251241"/>
    </source>
</evidence>
<evidence type="ECO:0000313" key="2">
    <source>
        <dbReference type="EMBL" id="SPZ92323.1"/>
    </source>
</evidence>